<keyword evidence="4" id="KW-1185">Reference proteome</keyword>
<comment type="caution">
    <text evidence="1">Lacks conserved residue(s) required for the propagation of feature annotation.</text>
</comment>
<reference evidence="3" key="1">
    <citation type="submission" date="2019-05" db="EMBL/GenBank/DDBJ databases">
        <title>Annotation for the trematode Fasciolopsis buski.</title>
        <authorList>
            <person name="Choi Y.-J."/>
        </authorList>
    </citation>
    <scope>NUCLEOTIDE SEQUENCE</scope>
    <source>
        <strain evidence="3">HT</strain>
        <tissue evidence="3">Whole worm</tissue>
    </source>
</reference>
<feature type="domain" description="PLAT" evidence="2">
    <location>
        <begin position="12"/>
        <end position="130"/>
    </location>
</feature>
<dbReference type="AlphaFoldDB" id="A0A8E0VNY7"/>
<protein>
    <submittedName>
        <fullName evidence="3">Lipoxygenase domain-containing protein 1</fullName>
    </submittedName>
</protein>
<dbReference type="Pfam" id="PF01477">
    <property type="entry name" value="PLAT"/>
    <property type="match status" value="1"/>
</dbReference>
<dbReference type="Gene3D" id="2.40.180.10">
    <property type="entry name" value="Catalase core domain"/>
    <property type="match status" value="1"/>
</dbReference>
<dbReference type="EMBL" id="LUCM01000900">
    <property type="protein sequence ID" value="KAA0199822.1"/>
    <property type="molecule type" value="Genomic_DNA"/>
</dbReference>
<dbReference type="InterPro" id="IPR001024">
    <property type="entry name" value="PLAT/LH2_dom"/>
</dbReference>
<dbReference type="InterPro" id="IPR036392">
    <property type="entry name" value="PLAT/LH2_dom_sf"/>
</dbReference>
<dbReference type="PANTHER" id="PTHR45901">
    <property type="entry name" value="PROTEIN CBG12474"/>
    <property type="match status" value="1"/>
</dbReference>
<dbReference type="PANTHER" id="PTHR45901:SF3">
    <property type="entry name" value="LIPOXYGENASE HOMOLOGY DOMAIN-CONTAINING PROTEIN 1"/>
    <property type="match status" value="1"/>
</dbReference>
<dbReference type="Proteomes" id="UP000728185">
    <property type="component" value="Unassembled WGS sequence"/>
</dbReference>
<organism evidence="3 4">
    <name type="scientific">Fasciolopsis buskii</name>
    <dbReference type="NCBI Taxonomy" id="27845"/>
    <lineage>
        <taxon>Eukaryota</taxon>
        <taxon>Metazoa</taxon>
        <taxon>Spiralia</taxon>
        <taxon>Lophotrochozoa</taxon>
        <taxon>Platyhelminthes</taxon>
        <taxon>Trematoda</taxon>
        <taxon>Digenea</taxon>
        <taxon>Plagiorchiida</taxon>
        <taxon>Echinostomata</taxon>
        <taxon>Echinostomatoidea</taxon>
        <taxon>Fasciolidae</taxon>
        <taxon>Fasciolopsis</taxon>
    </lineage>
</organism>
<dbReference type="SUPFAM" id="SSF49723">
    <property type="entry name" value="Lipase/lipooxygenase domain (PLAT/LH2 domain)"/>
    <property type="match status" value="1"/>
</dbReference>
<comment type="caution">
    <text evidence="3">The sequence shown here is derived from an EMBL/GenBank/DDBJ whole genome shotgun (WGS) entry which is preliminary data.</text>
</comment>
<evidence type="ECO:0000256" key="1">
    <source>
        <dbReference type="PROSITE-ProRule" id="PRU00152"/>
    </source>
</evidence>
<dbReference type="PROSITE" id="PS50095">
    <property type="entry name" value="PLAT"/>
    <property type="match status" value="1"/>
</dbReference>
<sequence>MLIFYQLEKSTKRYKVSVYTGGKLGGGTDANVYIQIFGESAGHDSGLQPLRKDGRNLFERNKCDEFQIESYDLGVVRRVLVFQDNSGTSPSWYLDRILITDLASNDVYNFPCEQWLSKSKSDKRLWKELYATP</sequence>
<name>A0A8E0VNY7_9TREM</name>
<dbReference type="InterPro" id="IPR052970">
    <property type="entry name" value="Inner_ear_hair_cell_LOXHD"/>
</dbReference>
<proteinExistence type="predicted"/>
<evidence type="ECO:0000313" key="4">
    <source>
        <dbReference type="Proteomes" id="UP000728185"/>
    </source>
</evidence>
<evidence type="ECO:0000313" key="3">
    <source>
        <dbReference type="EMBL" id="KAA0199822.1"/>
    </source>
</evidence>
<dbReference type="CDD" id="cd01756">
    <property type="entry name" value="PLAT_repeat"/>
    <property type="match status" value="1"/>
</dbReference>
<dbReference type="OrthoDB" id="6277102at2759"/>
<evidence type="ECO:0000259" key="2">
    <source>
        <dbReference type="PROSITE" id="PS50095"/>
    </source>
</evidence>
<accession>A0A8E0VNY7</accession>
<dbReference type="SMART" id="SM00308">
    <property type="entry name" value="LH2"/>
    <property type="match status" value="1"/>
</dbReference>
<gene>
    <name evidence="3" type="ORF">FBUS_01884</name>
</gene>